<dbReference type="GO" id="GO:0097367">
    <property type="term" value="F:carbohydrate derivative binding"/>
    <property type="evidence" value="ECO:0007669"/>
    <property type="project" value="InterPro"/>
</dbReference>
<accession>A0A9X2ABW2</accession>
<name>A0A9X2ABW2_9BACL</name>
<dbReference type="InterPro" id="IPR001347">
    <property type="entry name" value="SIS_dom"/>
</dbReference>
<dbReference type="AlphaFoldDB" id="A0A9X2ABW2"/>
<dbReference type="Proteomes" id="UP001139263">
    <property type="component" value="Unassembled WGS sequence"/>
</dbReference>
<comment type="caution">
    <text evidence="2">The sequence shown here is derived from an EMBL/GenBank/DDBJ whole genome shotgun (WGS) entry which is preliminary data.</text>
</comment>
<dbReference type="PANTHER" id="PTHR30390">
    <property type="entry name" value="SEDOHEPTULOSE 7-PHOSPHATE ISOMERASE / DNAA INITIATOR-ASSOCIATING FACTOR FOR REPLICATION INITIATION"/>
    <property type="match status" value="1"/>
</dbReference>
<dbReference type="Gene3D" id="3.40.50.10490">
    <property type="entry name" value="Glucose-6-phosphate isomerase like protein, domain 1"/>
    <property type="match status" value="1"/>
</dbReference>
<proteinExistence type="predicted"/>
<dbReference type="InterPro" id="IPR046348">
    <property type="entry name" value="SIS_dom_sf"/>
</dbReference>
<evidence type="ECO:0000313" key="2">
    <source>
        <dbReference type="EMBL" id="MCI0183518.1"/>
    </source>
</evidence>
<dbReference type="NCBIfam" id="NF002805">
    <property type="entry name" value="PRK02947.1"/>
    <property type="match status" value="1"/>
</dbReference>
<dbReference type="CDD" id="cd05013">
    <property type="entry name" value="SIS_RpiR"/>
    <property type="match status" value="1"/>
</dbReference>
<evidence type="ECO:0000259" key="1">
    <source>
        <dbReference type="PROSITE" id="PS51464"/>
    </source>
</evidence>
<dbReference type="InterPro" id="IPR035472">
    <property type="entry name" value="RpiR-like_SIS"/>
</dbReference>
<organism evidence="2 3">
    <name type="scientific">Sulfoacidibacillus ferrooxidans</name>
    <dbReference type="NCBI Taxonomy" id="2005001"/>
    <lineage>
        <taxon>Bacteria</taxon>
        <taxon>Bacillati</taxon>
        <taxon>Bacillota</taxon>
        <taxon>Bacilli</taxon>
        <taxon>Bacillales</taxon>
        <taxon>Alicyclobacillaceae</taxon>
        <taxon>Sulfoacidibacillus</taxon>
    </lineage>
</organism>
<gene>
    <name evidence="2" type="ORF">MM817_01801</name>
</gene>
<dbReference type="Pfam" id="PF13580">
    <property type="entry name" value="SIS_2"/>
    <property type="match status" value="1"/>
</dbReference>
<reference evidence="2" key="1">
    <citation type="submission" date="2022-03" db="EMBL/GenBank/DDBJ databases">
        <title>Draft Genome Sequence of Firmicute Strain S0AB, a Heterotrophic Iron/Sulfur-Oxidizing Extreme Acidophile.</title>
        <authorList>
            <person name="Vergara E."/>
            <person name="Pakostova E."/>
            <person name="Johnson D.B."/>
            <person name="Holmes D.S."/>
        </authorList>
    </citation>
    <scope>NUCLEOTIDE SEQUENCE</scope>
    <source>
        <strain evidence="2">S0AB</strain>
    </source>
</reference>
<dbReference type="PROSITE" id="PS51464">
    <property type="entry name" value="SIS"/>
    <property type="match status" value="1"/>
</dbReference>
<dbReference type="PANTHER" id="PTHR30390:SF7">
    <property type="entry name" value="PHOSPHOHEPTOSE ISOMERASE"/>
    <property type="match status" value="1"/>
</dbReference>
<feature type="domain" description="SIS" evidence="1">
    <location>
        <begin position="33"/>
        <end position="211"/>
    </location>
</feature>
<dbReference type="InterPro" id="IPR050099">
    <property type="entry name" value="SIS_GmhA/DiaA_subfam"/>
</dbReference>
<evidence type="ECO:0000313" key="3">
    <source>
        <dbReference type="Proteomes" id="UP001139263"/>
    </source>
</evidence>
<dbReference type="SUPFAM" id="SSF53697">
    <property type="entry name" value="SIS domain"/>
    <property type="match status" value="1"/>
</dbReference>
<protein>
    <recommendedName>
        <fullName evidence="1">SIS domain-containing protein</fullName>
    </recommendedName>
</protein>
<keyword evidence="3" id="KW-1185">Reference proteome</keyword>
<sequence length="244" mass="26715">MNVAERYADVVLEQLRAVIETQTSALNQAATMVGDALIREQWVYVFGTGHSHMLAEEAFYRAGGLVRMVPILDTGLMLHEGAAKSSYLEGIEGYAETLLDQYPVRIGDVLIVASNSGRNAVPIDMALAGKARKMSVIALTNLRHSKMWPSRHTSGKHLFECADIVIDNCGIPGDSSIHIDGLDTDVGATSTISGTLIMNMISLQAMEYCILHGKVPEVYVSSNGVESDHNERIITKYRTQIRHL</sequence>
<dbReference type="RefSeq" id="WP_241713935.1">
    <property type="nucleotide sequence ID" value="NZ_JALBUF010000005.1"/>
</dbReference>
<dbReference type="EMBL" id="JALBUF010000005">
    <property type="protein sequence ID" value="MCI0183518.1"/>
    <property type="molecule type" value="Genomic_DNA"/>
</dbReference>
<dbReference type="GO" id="GO:1901135">
    <property type="term" value="P:carbohydrate derivative metabolic process"/>
    <property type="evidence" value="ECO:0007669"/>
    <property type="project" value="InterPro"/>
</dbReference>